<evidence type="ECO:0000313" key="3">
    <source>
        <dbReference type="Proteomes" id="UP000525078"/>
    </source>
</evidence>
<accession>A0A7J6FQZ1</accession>
<organism evidence="2 3">
    <name type="scientific">Cannabis sativa</name>
    <name type="common">Hemp</name>
    <name type="synonym">Marijuana</name>
    <dbReference type="NCBI Taxonomy" id="3483"/>
    <lineage>
        <taxon>Eukaryota</taxon>
        <taxon>Viridiplantae</taxon>
        <taxon>Streptophyta</taxon>
        <taxon>Embryophyta</taxon>
        <taxon>Tracheophyta</taxon>
        <taxon>Spermatophyta</taxon>
        <taxon>Magnoliopsida</taxon>
        <taxon>eudicotyledons</taxon>
        <taxon>Gunneridae</taxon>
        <taxon>Pentapetalae</taxon>
        <taxon>rosids</taxon>
        <taxon>fabids</taxon>
        <taxon>Rosales</taxon>
        <taxon>Cannabaceae</taxon>
        <taxon>Cannabis</taxon>
    </lineage>
</organism>
<dbReference type="InterPro" id="IPR053151">
    <property type="entry name" value="RNase_H-like"/>
</dbReference>
<dbReference type="Pfam" id="PF13456">
    <property type="entry name" value="RVT_3"/>
    <property type="match status" value="1"/>
</dbReference>
<name>A0A7J6FQZ1_CANSA</name>
<dbReference type="GO" id="GO:0003676">
    <property type="term" value="F:nucleic acid binding"/>
    <property type="evidence" value="ECO:0007669"/>
    <property type="project" value="InterPro"/>
</dbReference>
<dbReference type="PANTHER" id="PTHR47723">
    <property type="entry name" value="OS05G0353850 PROTEIN"/>
    <property type="match status" value="1"/>
</dbReference>
<dbReference type="InterPro" id="IPR044730">
    <property type="entry name" value="RNase_H-like_dom_plant"/>
</dbReference>
<gene>
    <name evidence="2" type="ORF">F8388_019325</name>
</gene>
<sequence length="230" mass="25790">MASPWGVRSEELNFSSPLQFAKWLVEPFPLTQQANFEVEEFRKYGISLCYVLWSCLIEDLNSVYTNHLDANSGHPSLSDLQEPLLGDFVVYVDAACKDLRSAAGIITTNSNSALVEAFSVALQAKSPLEAEAWALLHAVHRCVRLGRHNVNFVLDCQSLVYGIKQRKTPDWKMAAVFELLLDGLDRIPLASVSWIPRSRNEIAHRLAKWSFNSSLFGFFTAEELAPLVAF</sequence>
<comment type="caution">
    <text evidence="2">The sequence shown here is derived from an EMBL/GenBank/DDBJ whole genome shotgun (WGS) entry which is preliminary data.</text>
</comment>
<dbReference type="InterPro" id="IPR036397">
    <property type="entry name" value="RNaseH_sf"/>
</dbReference>
<proteinExistence type="predicted"/>
<dbReference type="CDD" id="cd06222">
    <property type="entry name" value="RNase_H_like"/>
    <property type="match status" value="1"/>
</dbReference>
<dbReference type="SUPFAM" id="SSF53098">
    <property type="entry name" value="Ribonuclease H-like"/>
    <property type="match status" value="1"/>
</dbReference>
<dbReference type="Proteomes" id="UP000525078">
    <property type="component" value="Unassembled WGS sequence"/>
</dbReference>
<reference evidence="2 3" key="1">
    <citation type="journal article" date="2020" name="bioRxiv">
        <title>Sequence and annotation of 42 cannabis genomes reveals extensive copy number variation in cannabinoid synthesis and pathogen resistance genes.</title>
        <authorList>
            <person name="Mckernan K.J."/>
            <person name="Helbert Y."/>
            <person name="Kane L.T."/>
            <person name="Ebling H."/>
            <person name="Zhang L."/>
            <person name="Liu B."/>
            <person name="Eaton Z."/>
            <person name="Mclaughlin S."/>
            <person name="Kingan S."/>
            <person name="Baybayan P."/>
            <person name="Concepcion G."/>
            <person name="Jordan M."/>
            <person name="Riva A."/>
            <person name="Barbazuk W."/>
            <person name="Harkins T."/>
        </authorList>
    </citation>
    <scope>NUCLEOTIDE SEQUENCE [LARGE SCALE GENOMIC DNA]</scope>
    <source>
        <strain evidence="3">cv. Jamaican Lion 4</strain>
        <tissue evidence="2">Leaf</tissue>
    </source>
</reference>
<feature type="domain" description="RNase H type-1" evidence="1">
    <location>
        <begin position="93"/>
        <end position="209"/>
    </location>
</feature>
<dbReference type="PANTHER" id="PTHR47723:SF19">
    <property type="entry name" value="POLYNUCLEOTIDYL TRANSFERASE, RIBONUCLEASE H-LIKE SUPERFAMILY PROTEIN"/>
    <property type="match status" value="1"/>
</dbReference>
<protein>
    <recommendedName>
        <fullName evidence="1">RNase H type-1 domain-containing protein</fullName>
    </recommendedName>
</protein>
<evidence type="ECO:0000313" key="2">
    <source>
        <dbReference type="EMBL" id="KAF4373143.1"/>
    </source>
</evidence>
<dbReference type="GO" id="GO:0004523">
    <property type="term" value="F:RNA-DNA hybrid ribonuclease activity"/>
    <property type="evidence" value="ECO:0007669"/>
    <property type="project" value="InterPro"/>
</dbReference>
<dbReference type="Gene3D" id="3.30.420.10">
    <property type="entry name" value="Ribonuclease H-like superfamily/Ribonuclease H"/>
    <property type="match status" value="1"/>
</dbReference>
<dbReference type="InterPro" id="IPR012337">
    <property type="entry name" value="RNaseH-like_sf"/>
</dbReference>
<evidence type="ECO:0000259" key="1">
    <source>
        <dbReference type="Pfam" id="PF13456"/>
    </source>
</evidence>
<dbReference type="EMBL" id="JAATIP010000101">
    <property type="protein sequence ID" value="KAF4373143.1"/>
    <property type="molecule type" value="Genomic_DNA"/>
</dbReference>
<dbReference type="InterPro" id="IPR002156">
    <property type="entry name" value="RNaseH_domain"/>
</dbReference>
<dbReference type="AlphaFoldDB" id="A0A7J6FQZ1"/>